<keyword evidence="1" id="KW-0812">Transmembrane</keyword>
<feature type="transmembrane region" description="Helical" evidence="1">
    <location>
        <begin position="23"/>
        <end position="42"/>
    </location>
</feature>
<keyword evidence="1" id="KW-1133">Transmembrane helix</keyword>
<sequence>MPVLTTKRKLCLKYSIPPYHNEYYPVWFLVPGVVVLLIIDIISASKEDGGSNETRRGSICGVRMFEKDFSDYSDPIRETELYISVIMSGEGLCAVDYMMMLLLEKFNGKTEIDRLESYMSKHASEDIKAIVRCTGGLRTFLESQGETFTTDLTIVSCNEKRKPAKESEVINWLRGRLKTSPRKIFSVRALQKIIKNGPPGIKTFYALTCPTVDRLQEWFLQRTQIFKETPAGNVTLSDSQIVSSREEGLWSCIDFFVKILDEQGCETLSVDWACLYNYVFVAENPVVMSLITSMYDETTFENFFSSNAVQFGLEVQDGQLCRSSDPANSGQEIAPPSLILSNSASNENHSGMLCVEFCKELLAGGASISVLELQVLFKTKSSKAILDCWQKYFANRAFVDFLSDYESAFVLSSDRKLVSLRDGTQEPDPPPDLGFHGMERVAKYDEQLQSLFRDLLAVAASELDVHYVDALQLSKCAQFLPKCVVSYFSQTYSSPTIFFKDNEETFRFKKNRKHIGLKERVDRAEGERINRDAIATNTMNFFVQAFMVLHNNDVKFIPRTQLDLLTCLTTTTVRMYIDSNFASSKFPIRQLLMRFPEIFSESRAGNISLRSPEIGAHHFEQSNEILTNTKAICTYPNEASALEFYLHSIIEMSKLCYPVPMWWCSAKLRDAPKHVITFVEETYPDRNLVKLFQRFPAVFCCEPETAAIYLRVGPLTTGHDIPVASAAEEMSFKDDRLVFGLVAGLCFASCGPISASFLLQMADKHMILPELQSVIGKGGVQDDRTKLCSFLKNHPSILSLDRNGDIISLRWPHQFHSELQHCLEETLCKIIKNAVIHLASESGFFPAISKVFDHLQSSLDNSFSLFVSTLTDFLEFLDKFKTIFAVDGSTNTIIVKDYSVEVRYAPEVSQTVLNEGPAATLAQVSAAGVSACPQSSISDLNRIQSWIDQRKRVMKTWSTLAPLVDSFVRQMDLTTITRFSAVHGLSDGLNSVLREIERLMKVNATESVLQMMGLYWEKNTVFFCELLITVRNVASFVVKDRTCSSTACGCKKSQKFHRFEDFVEFCSSIRFHLKQGPFPGVLTPSSSGSSSSTPEILDRLSQWSDSEASPLNLVLEEKTLEEQHRRLSSIPTNYALWGLSIPTHTESTCWPRNIWEPEQNELKIDSQGTSSLTFRVASIKSGTLQAECVADSARKLRIDWPEGTLRIGDELTVTVARRSQP</sequence>
<reference evidence="3" key="1">
    <citation type="submission" date="2025-08" db="UniProtKB">
        <authorList>
            <consortium name="RefSeq"/>
        </authorList>
    </citation>
    <scope>IDENTIFICATION</scope>
</reference>
<dbReference type="KEGG" id="goe:114828398"/>
<name>A0AAJ7SGI1_9ACAR</name>
<evidence type="ECO:0000313" key="3">
    <source>
        <dbReference type="RefSeq" id="XP_028968210.1"/>
    </source>
</evidence>
<accession>A0AAJ7SGI1</accession>
<dbReference type="GeneID" id="114828398"/>
<evidence type="ECO:0000256" key="1">
    <source>
        <dbReference type="SAM" id="Phobius"/>
    </source>
</evidence>
<proteinExistence type="predicted"/>
<dbReference type="RefSeq" id="XP_028968210.1">
    <property type="nucleotide sequence ID" value="XM_029112377.1"/>
</dbReference>
<dbReference type="AlphaFoldDB" id="A0AAJ7SGI1"/>
<evidence type="ECO:0000313" key="2">
    <source>
        <dbReference type="Proteomes" id="UP000694867"/>
    </source>
</evidence>
<keyword evidence="2" id="KW-1185">Reference proteome</keyword>
<gene>
    <name evidence="3" type="primary">LOC114828398</name>
</gene>
<organism evidence="2 3">
    <name type="scientific">Galendromus occidentalis</name>
    <name type="common">western predatory mite</name>
    <dbReference type="NCBI Taxonomy" id="34638"/>
    <lineage>
        <taxon>Eukaryota</taxon>
        <taxon>Metazoa</taxon>
        <taxon>Ecdysozoa</taxon>
        <taxon>Arthropoda</taxon>
        <taxon>Chelicerata</taxon>
        <taxon>Arachnida</taxon>
        <taxon>Acari</taxon>
        <taxon>Parasitiformes</taxon>
        <taxon>Mesostigmata</taxon>
        <taxon>Gamasina</taxon>
        <taxon>Phytoseioidea</taxon>
        <taxon>Phytoseiidae</taxon>
        <taxon>Typhlodrominae</taxon>
        <taxon>Galendromus</taxon>
    </lineage>
</organism>
<keyword evidence="1" id="KW-0472">Membrane</keyword>
<dbReference type="Proteomes" id="UP000694867">
    <property type="component" value="Unplaced"/>
</dbReference>
<protein>
    <submittedName>
        <fullName evidence="3">Uncharacterized protein LOC114828398</fullName>
    </submittedName>
</protein>